<accession>A0A1X9LNY3</accession>
<organism evidence="2 3">
    <name type="scientific">Cnuibacter physcomitrellae</name>
    <dbReference type="NCBI Taxonomy" id="1619308"/>
    <lineage>
        <taxon>Bacteria</taxon>
        <taxon>Bacillati</taxon>
        <taxon>Actinomycetota</taxon>
        <taxon>Actinomycetes</taxon>
        <taxon>Micrococcales</taxon>
        <taxon>Microbacteriaceae</taxon>
        <taxon>Cnuibacter</taxon>
    </lineage>
</organism>
<dbReference type="Proteomes" id="UP000192775">
    <property type="component" value="Chromosome"/>
</dbReference>
<dbReference type="KEGG" id="cphy:B5808_18100"/>
<feature type="domain" description="DUF4232" evidence="1">
    <location>
        <begin position="41"/>
        <end position="139"/>
    </location>
</feature>
<evidence type="ECO:0000313" key="3">
    <source>
        <dbReference type="Proteomes" id="UP000192775"/>
    </source>
</evidence>
<reference evidence="2 3" key="1">
    <citation type="submission" date="2017-04" db="EMBL/GenBank/DDBJ databases">
        <authorList>
            <person name="Afonso C.L."/>
            <person name="Miller P.J."/>
            <person name="Scott M.A."/>
            <person name="Spackman E."/>
            <person name="Goraichik I."/>
            <person name="Dimitrov K.M."/>
            <person name="Suarez D.L."/>
            <person name="Swayne D.E."/>
        </authorList>
    </citation>
    <scope>NUCLEOTIDE SEQUENCE [LARGE SCALE GENOMIC DNA]</scope>
    <source>
        <strain evidence="3">XA(T)</strain>
    </source>
</reference>
<dbReference type="AlphaFoldDB" id="A0A1X9LNY3"/>
<sequence>MFSIKAHPVRSGIIGAAGAAMLVAAVGIGAGVANAGTLPACEASQLTVSIVGQQAGMSHRELTYEVTNTSDQACLVHGAPTAVTQTDGAATSTTTGDNYFGKNGPEQMIRLDPGQSATGEIAWTIPPTAPGTTPYSLSVDLPDVGTLETGYHDSTGALDGAYTVTDLQPAQ</sequence>
<gene>
    <name evidence="2" type="ORF">B5808_18100</name>
</gene>
<dbReference type="EMBL" id="CP020715">
    <property type="protein sequence ID" value="ARJ06924.1"/>
    <property type="molecule type" value="Genomic_DNA"/>
</dbReference>
<dbReference type="RefSeq" id="WP_085021062.1">
    <property type="nucleotide sequence ID" value="NZ_BMHD01000001.1"/>
</dbReference>
<dbReference type="InterPro" id="IPR025326">
    <property type="entry name" value="DUF4232"/>
</dbReference>
<keyword evidence="3" id="KW-1185">Reference proteome</keyword>
<dbReference type="Pfam" id="PF14016">
    <property type="entry name" value="DUF4232"/>
    <property type="match status" value="1"/>
</dbReference>
<protein>
    <recommendedName>
        <fullName evidence="1">DUF4232 domain-containing protein</fullName>
    </recommendedName>
</protein>
<dbReference type="STRING" id="1619308.B5808_18100"/>
<proteinExistence type="predicted"/>
<name>A0A1X9LNY3_9MICO</name>
<evidence type="ECO:0000313" key="2">
    <source>
        <dbReference type="EMBL" id="ARJ06924.1"/>
    </source>
</evidence>
<evidence type="ECO:0000259" key="1">
    <source>
        <dbReference type="Pfam" id="PF14016"/>
    </source>
</evidence>